<evidence type="ECO:0000313" key="1">
    <source>
        <dbReference type="EMBL" id="CAG8518337.1"/>
    </source>
</evidence>
<sequence>MPFKFLRNGTASFEFATKGSTRFSVLNRSFSTVMASRADWTRFIRQDDKVYQGQPIDPSGNWSNETELKANLISGDLFKDTLLAPLDGSQVPIIRCIGLNYRKHAKETNKPLPRHPILFIKPSTSLQDPFAPIKVPYIATDNQIDYEAELAVVIKKPCKNVSKEGALDYVLGYTASNDVSARKWQGMNKGSGQWCFSKGFDTFCPIGPVLVSSRIIRNPNALGIRTRVNNNTLQDSNTRDMIFDVPELISFLSRGTTLQPGSLILTGTPEGVGFVREPPIYLQDGDEVSIEIDEIGTLTNNVEYEKTGEQVKASKL</sequence>
<dbReference type="Proteomes" id="UP000789525">
    <property type="component" value="Unassembled WGS sequence"/>
</dbReference>
<comment type="caution">
    <text evidence="1">The sequence shown here is derived from an EMBL/GenBank/DDBJ whole genome shotgun (WGS) entry which is preliminary data.</text>
</comment>
<accession>A0ACA9L9L9</accession>
<organism evidence="1 2">
    <name type="scientific">Acaulospora colombiana</name>
    <dbReference type="NCBI Taxonomy" id="27376"/>
    <lineage>
        <taxon>Eukaryota</taxon>
        <taxon>Fungi</taxon>
        <taxon>Fungi incertae sedis</taxon>
        <taxon>Mucoromycota</taxon>
        <taxon>Glomeromycotina</taxon>
        <taxon>Glomeromycetes</taxon>
        <taxon>Diversisporales</taxon>
        <taxon>Acaulosporaceae</taxon>
        <taxon>Acaulospora</taxon>
    </lineage>
</organism>
<protein>
    <submittedName>
        <fullName evidence="1">4370_t:CDS:1</fullName>
    </submittedName>
</protein>
<reference evidence="1" key="1">
    <citation type="submission" date="2021-06" db="EMBL/GenBank/DDBJ databases">
        <authorList>
            <person name="Kallberg Y."/>
            <person name="Tangrot J."/>
            <person name="Rosling A."/>
        </authorList>
    </citation>
    <scope>NUCLEOTIDE SEQUENCE</scope>
    <source>
        <strain evidence="1">CL356</strain>
    </source>
</reference>
<keyword evidence="2" id="KW-1185">Reference proteome</keyword>
<dbReference type="EMBL" id="CAJVPT010005266">
    <property type="protein sequence ID" value="CAG8518337.1"/>
    <property type="molecule type" value="Genomic_DNA"/>
</dbReference>
<gene>
    <name evidence="1" type="ORF">ACOLOM_LOCUS3540</name>
</gene>
<evidence type="ECO:0000313" key="2">
    <source>
        <dbReference type="Proteomes" id="UP000789525"/>
    </source>
</evidence>
<proteinExistence type="predicted"/>
<name>A0ACA9L9L9_9GLOM</name>